<dbReference type="AlphaFoldDB" id="A0A7L4ZMZ5"/>
<dbReference type="OrthoDB" id="794917at2"/>
<dbReference type="Proteomes" id="UP000464657">
    <property type="component" value="Chromosome"/>
</dbReference>
<dbReference type="RefSeq" id="WP_160130564.1">
    <property type="nucleotide sequence ID" value="NZ_CP019288.1"/>
</dbReference>
<dbReference type="KEGG" id="kan:IMCC3317_33680"/>
<reference evidence="2 3" key="1">
    <citation type="journal article" date="2013" name="Int. J. Syst. Evol. Microbiol.">
        <title>Kordia antarctica sp. nov., isolated from Antarctic seawater.</title>
        <authorList>
            <person name="Baek K."/>
            <person name="Choi A."/>
            <person name="Kang I."/>
            <person name="Lee K."/>
            <person name="Cho J.C."/>
        </authorList>
    </citation>
    <scope>NUCLEOTIDE SEQUENCE [LARGE SCALE GENOMIC DNA]</scope>
    <source>
        <strain evidence="2 3">IMCC3317</strain>
    </source>
</reference>
<keyword evidence="1" id="KW-1133">Transmembrane helix</keyword>
<keyword evidence="1" id="KW-0472">Membrane</keyword>
<dbReference type="EMBL" id="CP019288">
    <property type="protein sequence ID" value="QHI37985.1"/>
    <property type="molecule type" value="Genomic_DNA"/>
</dbReference>
<evidence type="ECO:0000313" key="3">
    <source>
        <dbReference type="Proteomes" id="UP000464657"/>
    </source>
</evidence>
<feature type="transmembrane region" description="Helical" evidence="1">
    <location>
        <begin position="73"/>
        <end position="93"/>
    </location>
</feature>
<keyword evidence="3" id="KW-1185">Reference proteome</keyword>
<feature type="transmembrane region" description="Helical" evidence="1">
    <location>
        <begin position="39"/>
        <end position="61"/>
    </location>
</feature>
<proteinExistence type="predicted"/>
<feature type="transmembrane region" description="Helical" evidence="1">
    <location>
        <begin position="124"/>
        <end position="146"/>
    </location>
</feature>
<gene>
    <name evidence="2" type="ORF">IMCC3317_33680</name>
</gene>
<keyword evidence="1" id="KW-0812">Transmembrane</keyword>
<protein>
    <submittedName>
        <fullName evidence="2">Uncharacterized protein</fullName>
    </submittedName>
</protein>
<name>A0A7L4ZMZ5_9FLAO</name>
<evidence type="ECO:0000256" key="1">
    <source>
        <dbReference type="SAM" id="Phobius"/>
    </source>
</evidence>
<sequence>MNDFNDLQNDWNSVSSKEIERKDVSDSLFGKLKKLQRKIVFGNVLMSISFAVIFVVFGWLWKANPLKERSDNFYLALTFMFILLTVTLAMMWYRVLFWRTPNDISENMKSFATKMLKKLKYFKWITNFFMPVYLVLLAIGMTIYFQDVLHEATLQFKLIAYGMTYSWLLIVGFIIVRKKQQKNNKDVDPIIENLEEILENF</sequence>
<organism evidence="2 3">
    <name type="scientific">Kordia antarctica</name>
    <dbReference type="NCBI Taxonomy" id="1218801"/>
    <lineage>
        <taxon>Bacteria</taxon>
        <taxon>Pseudomonadati</taxon>
        <taxon>Bacteroidota</taxon>
        <taxon>Flavobacteriia</taxon>
        <taxon>Flavobacteriales</taxon>
        <taxon>Flavobacteriaceae</taxon>
        <taxon>Kordia</taxon>
    </lineage>
</organism>
<feature type="transmembrane region" description="Helical" evidence="1">
    <location>
        <begin position="158"/>
        <end position="176"/>
    </location>
</feature>
<accession>A0A7L4ZMZ5</accession>
<evidence type="ECO:0000313" key="2">
    <source>
        <dbReference type="EMBL" id="QHI37985.1"/>
    </source>
</evidence>